<dbReference type="AlphaFoldDB" id="A0AAE0LBY2"/>
<dbReference type="InterPro" id="IPR008271">
    <property type="entry name" value="Ser/Thr_kinase_AS"/>
</dbReference>
<keyword evidence="1 9" id="KW-0723">Serine/threonine-protein kinase</keyword>
<dbReference type="Pfam" id="PF07714">
    <property type="entry name" value="PK_Tyr_Ser-Thr"/>
    <property type="match status" value="1"/>
</dbReference>
<dbReference type="SMART" id="SM00220">
    <property type="entry name" value="S_TKc"/>
    <property type="match status" value="1"/>
</dbReference>
<name>A0AAE0LBY2_9CHLO</name>
<evidence type="ECO:0000256" key="8">
    <source>
        <dbReference type="PROSITE-ProRule" id="PRU10141"/>
    </source>
</evidence>
<evidence type="ECO:0000256" key="3">
    <source>
        <dbReference type="ARBA" id="ARBA00022741"/>
    </source>
</evidence>
<comment type="catalytic activity">
    <reaction evidence="7">
        <text>L-seryl-[protein] + ATP = O-phospho-L-seryl-[protein] + ADP + H(+)</text>
        <dbReference type="Rhea" id="RHEA:17989"/>
        <dbReference type="Rhea" id="RHEA-COMP:9863"/>
        <dbReference type="Rhea" id="RHEA-COMP:11604"/>
        <dbReference type="ChEBI" id="CHEBI:15378"/>
        <dbReference type="ChEBI" id="CHEBI:29999"/>
        <dbReference type="ChEBI" id="CHEBI:30616"/>
        <dbReference type="ChEBI" id="CHEBI:83421"/>
        <dbReference type="ChEBI" id="CHEBI:456216"/>
        <dbReference type="EC" id="2.7.11.1"/>
    </reaction>
</comment>
<evidence type="ECO:0000256" key="7">
    <source>
        <dbReference type="ARBA" id="ARBA00048679"/>
    </source>
</evidence>
<dbReference type="FunFam" id="3.30.200.20:FF:000034">
    <property type="entry name" value="Kinase suppressor of Ras 1"/>
    <property type="match status" value="1"/>
</dbReference>
<comment type="caution">
    <text evidence="12">The sequence shown here is derived from an EMBL/GenBank/DDBJ whole genome shotgun (WGS) entry which is preliminary data.</text>
</comment>
<dbReference type="PROSITE" id="PS50011">
    <property type="entry name" value="PROTEIN_KINASE_DOM"/>
    <property type="match status" value="1"/>
</dbReference>
<dbReference type="Proteomes" id="UP001190700">
    <property type="component" value="Unassembled WGS sequence"/>
</dbReference>
<dbReference type="PANTHER" id="PTHR44329">
    <property type="entry name" value="SERINE/THREONINE-PROTEIN KINASE TNNI3K-RELATED"/>
    <property type="match status" value="1"/>
</dbReference>
<dbReference type="InterPro" id="IPR017441">
    <property type="entry name" value="Protein_kinase_ATP_BS"/>
</dbReference>
<dbReference type="InterPro" id="IPR011009">
    <property type="entry name" value="Kinase-like_dom_sf"/>
</dbReference>
<dbReference type="InterPro" id="IPR000719">
    <property type="entry name" value="Prot_kinase_dom"/>
</dbReference>
<dbReference type="SUPFAM" id="SSF56112">
    <property type="entry name" value="Protein kinase-like (PK-like)"/>
    <property type="match status" value="1"/>
</dbReference>
<evidence type="ECO:0000259" key="11">
    <source>
        <dbReference type="PROSITE" id="PS50011"/>
    </source>
</evidence>
<evidence type="ECO:0000256" key="9">
    <source>
        <dbReference type="RuleBase" id="RU000304"/>
    </source>
</evidence>
<comment type="catalytic activity">
    <reaction evidence="6">
        <text>L-threonyl-[protein] + ATP = O-phospho-L-threonyl-[protein] + ADP + H(+)</text>
        <dbReference type="Rhea" id="RHEA:46608"/>
        <dbReference type="Rhea" id="RHEA-COMP:11060"/>
        <dbReference type="Rhea" id="RHEA-COMP:11605"/>
        <dbReference type="ChEBI" id="CHEBI:15378"/>
        <dbReference type="ChEBI" id="CHEBI:30013"/>
        <dbReference type="ChEBI" id="CHEBI:30616"/>
        <dbReference type="ChEBI" id="CHEBI:61977"/>
        <dbReference type="ChEBI" id="CHEBI:456216"/>
        <dbReference type="EC" id="2.7.11.1"/>
    </reaction>
</comment>
<keyword evidence="5 8" id="KW-0067">ATP-binding</keyword>
<gene>
    <name evidence="12" type="ORF">CYMTET_12324</name>
</gene>
<evidence type="ECO:0000256" key="1">
    <source>
        <dbReference type="ARBA" id="ARBA00022527"/>
    </source>
</evidence>
<keyword evidence="4" id="KW-0418">Kinase</keyword>
<protein>
    <recommendedName>
        <fullName evidence="11">Protein kinase domain-containing protein</fullName>
    </recommendedName>
</protein>
<dbReference type="GO" id="GO:0005524">
    <property type="term" value="F:ATP binding"/>
    <property type="evidence" value="ECO:0007669"/>
    <property type="project" value="UniProtKB-UniRule"/>
</dbReference>
<evidence type="ECO:0000256" key="10">
    <source>
        <dbReference type="SAM" id="MobiDB-lite"/>
    </source>
</evidence>
<dbReference type="PANTHER" id="PTHR44329:SF289">
    <property type="entry name" value="SERINE_THREONINE-PROTEIN KINASE VIK"/>
    <property type="match status" value="1"/>
</dbReference>
<feature type="binding site" evidence="8">
    <location>
        <position position="86"/>
    </location>
    <ligand>
        <name>ATP</name>
        <dbReference type="ChEBI" id="CHEBI:30616"/>
    </ligand>
</feature>
<dbReference type="PROSITE" id="PS00107">
    <property type="entry name" value="PROTEIN_KINASE_ATP"/>
    <property type="match status" value="1"/>
</dbReference>
<organism evidence="12 13">
    <name type="scientific">Cymbomonas tetramitiformis</name>
    <dbReference type="NCBI Taxonomy" id="36881"/>
    <lineage>
        <taxon>Eukaryota</taxon>
        <taxon>Viridiplantae</taxon>
        <taxon>Chlorophyta</taxon>
        <taxon>Pyramimonadophyceae</taxon>
        <taxon>Pyramimonadales</taxon>
        <taxon>Pyramimonadaceae</taxon>
        <taxon>Cymbomonas</taxon>
    </lineage>
</organism>
<evidence type="ECO:0000313" key="12">
    <source>
        <dbReference type="EMBL" id="KAK3279811.1"/>
    </source>
</evidence>
<dbReference type="InterPro" id="IPR051681">
    <property type="entry name" value="Ser/Thr_Kinases-Pseudokinases"/>
</dbReference>
<evidence type="ECO:0000256" key="5">
    <source>
        <dbReference type="ARBA" id="ARBA00022840"/>
    </source>
</evidence>
<evidence type="ECO:0000313" key="13">
    <source>
        <dbReference type="Proteomes" id="UP001190700"/>
    </source>
</evidence>
<dbReference type="PIRSF" id="PIRSF000654">
    <property type="entry name" value="Integrin-linked_kinase"/>
    <property type="match status" value="1"/>
</dbReference>
<dbReference type="CDD" id="cd13999">
    <property type="entry name" value="STKc_MAP3K-like"/>
    <property type="match status" value="1"/>
</dbReference>
<keyword evidence="3 8" id="KW-0547">Nucleotide-binding</keyword>
<feature type="domain" description="Protein kinase" evidence="11">
    <location>
        <begin position="59"/>
        <end position="307"/>
    </location>
</feature>
<keyword evidence="2" id="KW-0808">Transferase</keyword>
<comment type="similarity">
    <text evidence="9">Belongs to the protein kinase superfamily.</text>
</comment>
<evidence type="ECO:0000256" key="2">
    <source>
        <dbReference type="ARBA" id="ARBA00022679"/>
    </source>
</evidence>
<dbReference type="GO" id="GO:0004674">
    <property type="term" value="F:protein serine/threonine kinase activity"/>
    <property type="evidence" value="ECO:0007669"/>
    <property type="project" value="UniProtKB-KW"/>
</dbReference>
<dbReference type="InterPro" id="IPR001245">
    <property type="entry name" value="Ser-Thr/Tyr_kinase_cat_dom"/>
</dbReference>
<feature type="compositionally biased region" description="Low complexity" evidence="10">
    <location>
        <begin position="1"/>
        <end position="13"/>
    </location>
</feature>
<dbReference type="EMBL" id="LGRX02004661">
    <property type="protein sequence ID" value="KAK3279811.1"/>
    <property type="molecule type" value="Genomic_DNA"/>
</dbReference>
<feature type="region of interest" description="Disordered" evidence="10">
    <location>
        <begin position="1"/>
        <end position="25"/>
    </location>
</feature>
<evidence type="ECO:0000256" key="4">
    <source>
        <dbReference type="ARBA" id="ARBA00022777"/>
    </source>
</evidence>
<dbReference type="Gene3D" id="1.10.510.10">
    <property type="entry name" value="Transferase(Phosphotransferase) domain 1"/>
    <property type="match status" value="1"/>
</dbReference>
<evidence type="ECO:0000256" key="6">
    <source>
        <dbReference type="ARBA" id="ARBA00047899"/>
    </source>
</evidence>
<sequence>MNSLRSSAASLSLDDQDDVESLKRENQKLKEKIAQLESTAPPVSLEGGRETLEIPFEDIELDKQIGGGGFSLVYRALYKGTPVAVKRWFNPDLTDAVLQEFREEVLTLKDMRHPNVVQMIGACMRPPNLCIILEHLPYSLFYVLHESQIEVDRQRAINLSLDICRSFQYLHSRSPPVVHRDIKPANFLVDRAWKVKLCDFGLASNSHRQKGAGTPAYMAPELHAGKAYNEKVDVYAFGIMLNEFISRIVPWNYTPIADIKEGVMAGERPDIPLSCPRAMKNLIQDCWHQESSRRPSFAEIQDRLKQM</sequence>
<reference evidence="12 13" key="1">
    <citation type="journal article" date="2015" name="Genome Biol. Evol.">
        <title>Comparative Genomics of a Bacterivorous Green Alga Reveals Evolutionary Causalities and Consequences of Phago-Mixotrophic Mode of Nutrition.</title>
        <authorList>
            <person name="Burns J.A."/>
            <person name="Paasch A."/>
            <person name="Narechania A."/>
            <person name="Kim E."/>
        </authorList>
    </citation>
    <scope>NUCLEOTIDE SEQUENCE [LARGE SCALE GENOMIC DNA]</scope>
    <source>
        <strain evidence="12 13">PLY_AMNH</strain>
    </source>
</reference>
<keyword evidence="13" id="KW-1185">Reference proteome</keyword>
<accession>A0AAE0LBY2</accession>
<proteinExistence type="inferred from homology"/>
<dbReference type="PROSITE" id="PS00108">
    <property type="entry name" value="PROTEIN_KINASE_ST"/>
    <property type="match status" value="1"/>
</dbReference>
<dbReference type="Gene3D" id="3.30.200.20">
    <property type="entry name" value="Phosphorylase Kinase, domain 1"/>
    <property type="match status" value="1"/>
</dbReference>